<feature type="binding site" evidence="9 11">
    <location>
        <begin position="109"/>
        <end position="110"/>
    </location>
    <ligand>
        <name>substrate</name>
    </ligand>
</feature>
<organism evidence="13 14">
    <name type="scientific">Flavisphingopyxis soli</name>
    <dbReference type="NCBI Taxonomy" id="2601267"/>
    <lineage>
        <taxon>Bacteria</taxon>
        <taxon>Pseudomonadati</taxon>
        <taxon>Pseudomonadota</taxon>
        <taxon>Alphaproteobacteria</taxon>
        <taxon>Sphingomonadales</taxon>
        <taxon>Sphingopyxidaceae</taxon>
        <taxon>Flavisphingopyxis</taxon>
    </lineage>
</organism>
<evidence type="ECO:0000256" key="8">
    <source>
        <dbReference type="ARBA" id="ARBA00023239"/>
    </source>
</evidence>
<evidence type="ECO:0000256" key="11">
    <source>
        <dbReference type="PIRSR" id="PIRSR001399-2"/>
    </source>
</evidence>
<evidence type="ECO:0000256" key="3">
    <source>
        <dbReference type="ARBA" id="ARBA00004902"/>
    </source>
</evidence>
<dbReference type="InterPro" id="IPR036441">
    <property type="entry name" value="DHquinase_II_sf"/>
</dbReference>
<accession>A0A5C6ULK8</accession>
<proteinExistence type="inferred from homology"/>
<dbReference type="PIRSF" id="PIRSF001399">
    <property type="entry name" value="DHquinase_II"/>
    <property type="match status" value="1"/>
</dbReference>
<comment type="subunit">
    <text evidence="5 9">Homododecamer.</text>
</comment>
<evidence type="ECO:0000313" key="13">
    <source>
        <dbReference type="EMBL" id="TXC73857.1"/>
    </source>
</evidence>
<evidence type="ECO:0000256" key="1">
    <source>
        <dbReference type="ARBA" id="ARBA00001864"/>
    </source>
</evidence>
<dbReference type="HAMAP" id="MF_00169">
    <property type="entry name" value="AroQ"/>
    <property type="match status" value="1"/>
</dbReference>
<evidence type="ECO:0000256" key="7">
    <source>
        <dbReference type="ARBA" id="ARBA00023141"/>
    </source>
</evidence>
<protein>
    <recommendedName>
        <fullName evidence="6 9">3-dehydroquinate dehydratase</fullName>
        <shortName evidence="9">3-dehydroquinase</shortName>
        <ecNumber evidence="6 9">4.2.1.10</ecNumber>
    </recommendedName>
    <alternativeName>
        <fullName evidence="9">Type II DHQase</fullName>
    </alternativeName>
</protein>
<evidence type="ECO:0000256" key="4">
    <source>
        <dbReference type="ARBA" id="ARBA00011037"/>
    </source>
</evidence>
<evidence type="ECO:0000256" key="6">
    <source>
        <dbReference type="ARBA" id="ARBA00012060"/>
    </source>
</evidence>
<dbReference type="GO" id="GO:0009073">
    <property type="term" value="P:aromatic amino acid family biosynthetic process"/>
    <property type="evidence" value="ECO:0007669"/>
    <property type="project" value="UniProtKB-KW"/>
</dbReference>
<dbReference type="PROSITE" id="PS01029">
    <property type="entry name" value="DEHYDROQUINASE_II"/>
    <property type="match status" value="1"/>
</dbReference>
<dbReference type="NCBIfam" id="NF003806">
    <property type="entry name" value="PRK05395.1-3"/>
    <property type="match status" value="1"/>
</dbReference>
<dbReference type="AlphaFoldDB" id="A0A5C6ULK8"/>
<dbReference type="Pfam" id="PF01220">
    <property type="entry name" value="DHquinase_II"/>
    <property type="match status" value="1"/>
</dbReference>
<dbReference type="SUPFAM" id="SSF52304">
    <property type="entry name" value="Type II 3-dehydroquinate dehydratase"/>
    <property type="match status" value="1"/>
</dbReference>
<dbReference type="NCBIfam" id="TIGR01088">
    <property type="entry name" value="aroQ"/>
    <property type="match status" value="1"/>
</dbReference>
<dbReference type="NCBIfam" id="NF003807">
    <property type="entry name" value="PRK05395.1-4"/>
    <property type="match status" value="1"/>
</dbReference>
<dbReference type="GO" id="GO:0003855">
    <property type="term" value="F:3-dehydroquinate dehydratase activity"/>
    <property type="evidence" value="ECO:0007669"/>
    <property type="project" value="UniProtKB-UniRule"/>
</dbReference>
<dbReference type="CDD" id="cd00466">
    <property type="entry name" value="DHQase_II"/>
    <property type="match status" value="1"/>
</dbReference>
<feature type="binding site" evidence="9 11">
    <location>
        <position position="95"/>
    </location>
    <ligand>
        <name>substrate</name>
    </ligand>
</feature>
<reference evidence="13 14" key="1">
    <citation type="submission" date="2019-08" db="EMBL/GenBank/DDBJ databases">
        <title>Sphingorhabdus soil sp. nov., isolated from arctic soil.</title>
        <authorList>
            <person name="Liu Y."/>
        </authorList>
    </citation>
    <scope>NUCLEOTIDE SEQUENCE [LARGE SCALE GENOMIC DNA]</scope>
    <source>
        <strain evidence="13 14">D-2Q-5-6</strain>
    </source>
</reference>
<dbReference type="PANTHER" id="PTHR21272:SF3">
    <property type="entry name" value="CATABOLIC 3-DEHYDROQUINASE"/>
    <property type="match status" value="1"/>
</dbReference>
<gene>
    <name evidence="9 13" type="primary">aroQ</name>
    <name evidence="13" type="ORF">FSZ31_03785</name>
</gene>
<dbReference type="InterPro" id="IPR001874">
    <property type="entry name" value="DHquinase_II"/>
</dbReference>
<dbReference type="GO" id="GO:0019631">
    <property type="term" value="P:quinate catabolic process"/>
    <property type="evidence" value="ECO:0007669"/>
    <property type="project" value="TreeGrafter"/>
</dbReference>
<keyword evidence="7 9" id="KW-0057">Aromatic amino acid biosynthesis</keyword>
<dbReference type="OrthoDB" id="9790793at2"/>
<evidence type="ECO:0000256" key="10">
    <source>
        <dbReference type="PIRSR" id="PIRSR001399-1"/>
    </source>
</evidence>
<dbReference type="Gene3D" id="3.40.50.9100">
    <property type="entry name" value="Dehydroquinase, class II"/>
    <property type="match status" value="1"/>
</dbReference>
<sequence length="150" mass="15745">MPDPATDAGTVFVLNGPNLNLLGTREPEIYGADTLADIAAMLDARASDHGLTLDHRQSNHEGDLIDWLHEAQATGARAVILNPGGYTHTSVALRDAVAAIALPVWEVHLSDPETREAFRHHSLIADVAAGRIAGHGGTGYLMALDAIAAA</sequence>
<evidence type="ECO:0000256" key="5">
    <source>
        <dbReference type="ARBA" id="ARBA00011193"/>
    </source>
</evidence>
<comment type="catalytic activity">
    <reaction evidence="1 9">
        <text>3-dehydroquinate = 3-dehydroshikimate + H2O</text>
        <dbReference type="Rhea" id="RHEA:21096"/>
        <dbReference type="ChEBI" id="CHEBI:15377"/>
        <dbReference type="ChEBI" id="CHEBI:16630"/>
        <dbReference type="ChEBI" id="CHEBI:32364"/>
        <dbReference type="EC" id="4.2.1.10"/>
    </reaction>
</comment>
<feature type="binding site" evidence="9 11">
    <location>
        <position position="82"/>
    </location>
    <ligand>
        <name>substrate</name>
    </ligand>
</feature>
<dbReference type="RefSeq" id="WP_147121694.1">
    <property type="nucleotide sequence ID" value="NZ_VOPY01000001.1"/>
</dbReference>
<feature type="site" description="Transition state stabilizer" evidence="9 12">
    <location>
        <position position="25"/>
    </location>
</feature>
<feature type="active site" description="Proton donor" evidence="9 10">
    <location>
        <position position="108"/>
    </location>
</feature>
<dbReference type="EMBL" id="VOPY01000001">
    <property type="protein sequence ID" value="TXC73857.1"/>
    <property type="molecule type" value="Genomic_DNA"/>
</dbReference>
<feature type="active site" description="Proton acceptor" evidence="9 10">
    <location>
        <position position="30"/>
    </location>
</feature>
<evidence type="ECO:0000256" key="2">
    <source>
        <dbReference type="ARBA" id="ARBA00003924"/>
    </source>
</evidence>
<name>A0A5C6ULK8_9SPHN</name>
<comment type="function">
    <text evidence="2 9">Catalyzes a trans-dehydration via an enolate intermediate.</text>
</comment>
<evidence type="ECO:0000256" key="12">
    <source>
        <dbReference type="PIRSR" id="PIRSR001399-3"/>
    </source>
</evidence>
<dbReference type="UniPathway" id="UPA00053">
    <property type="reaction ID" value="UER00086"/>
</dbReference>
<evidence type="ECO:0000256" key="9">
    <source>
        <dbReference type="HAMAP-Rule" id="MF_00169"/>
    </source>
</evidence>
<dbReference type="InterPro" id="IPR018509">
    <property type="entry name" value="DHquinase_II_CS"/>
</dbReference>
<comment type="pathway">
    <text evidence="3 9">Metabolic intermediate biosynthesis; chorismate biosynthesis; chorismate from D-erythrose 4-phosphate and phosphoenolpyruvate: step 3/7.</text>
</comment>
<dbReference type="GO" id="GO:0008652">
    <property type="term" value="P:amino acid biosynthetic process"/>
    <property type="evidence" value="ECO:0007669"/>
    <property type="project" value="UniProtKB-KW"/>
</dbReference>
<dbReference type="Proteomes" id="UP000321129">
    <property type="component" value="Unassembled WGS sequence"/>
</dbReference>
<dbReference type="EC" id="4.2.1.10" evidence="6 9"/>
<keyword evidence="14" id="KW-1185">Reference proteome</keyword>
<comment type="caution">
    <text evidence="13">The sequence shown here is derived from an EMBL/GenBank/DDBJ whole genome shotgun (WGS) entry which is preliminary data.</text>
</comment>
<comment type="similarity">
    <text evidence="4 9">Belongs to the type-II 3-dehydroquinase family.</text>
</comment>
<evidence type="ECO:0000313" key="14">
    <source>
        <dbReference type="Proteomes" id="UP000321129"/>
    </source>
</evidence>
<dbReference type="PANTHER" id="PTHR21272">
    <property type="entry name" value="CATABOLIC 3-DEHYDROQUINASE"/>
    <property type="match status" value="1"/>
</dbReference>
<keyword evidence="9" id="KW-0028">Amino-acid biosynthesis</keyword>
<feature type="binding site" evidence="9 11">
    <location>
        <position position="119"/>
    </location>
    <ligand>
        <name>substrate</name>
    </ligand>
</feature>
<feature type="binding site" evidence="9 11">
    <location>
        <position position="88"/>
    </location>
    <ligand>
        <name>substrate</name>
    </ligand>
</feature>
<dbReference type="GO" id="GO:0009423">
    <property type="term" value="P:chorismate biosynthetic process"/>
    <property type="evidence" value="ECO:0007669"/>
    <property type="project" value="UniProtKB-UniRule"/>
</dbReference>
<dbReference type="NCBIfam" id="NF003805">
    <property type="entry name" value="PRK05395.1-2"/>
    <property type="match status" value="1"/>
</dbReference>
<keyword evidence="8 9" id="KW-0456">Lyase</keyword>